<gene>
    <name evidence="13" type="ORF">FHX46_001415</name>
</gene>
<organism evidence="13 14">
    <name type="scientific">Amycolatopsis viridis</name>
    <dbReference type="NCBI Taxonomy" id="185678"/>
    <lineage>
        <taxon>Bacteria</taxon>
        <taxon>Bacillati</taxon>
        <taxon>Actinomycetota</taxon>
        <taxon>Actinomycetes</taxon>
        <taxon>Pseudonocardiales</taxon>
        <taxon>Pseudonocardiaceae</taxon>
        <taxon>Amycolatopsis</taxon>
    </lineage>
</organism>
<dbReference type="EMBL" id="JAANOU010000001">
    <property type="protein sequence ID" value="NIH78885.1"/>
    <property type="molecule type" value="Genomic_DNA"/>
</dbReference>
<evidence type="ECO:0000256" key="5">
    <source>
        <dbReference type="ARBA" id="ARBA00022597"/>
    </source>
</evidence>
<feature type="compositionally biased region" description="Basic and acidic residues" evidence="11">
    <location>
        <begin position="412"/>
        <end position="435"/>
    </location>
</feature>
<feature type="transmembrane region" description="Helical" evidence="12">
    <location>
        <begin position="20"/>
        <end position="42"/>
    </location>
</feature>
<keyword evidence="3" id="KW-1003">Cell membrane</keyword>
<feature type="region of interest" description="Disordered" evidence="11">
    <location>
        <begin position="411"/>
        <end position="435"/>
    </location>
</feature>
<reference evidence="13 14" key="1">
    <citation type="submission" date="2020-03" db="EMBL/GenBank/DDBJ databases">
        <title>Sequencing the genomes of 1000 actinobacteria strains.</title>
        <authorList>
            <person name="Klenk H.-P."/>
        </authorList>
    </citation>
    <scope>NUCLEOTIDE SEQUENCE [LARGE SCALE GENOMIC DNA]</scope>
    <source>
        <strain evidence="13 14">DSM 45668</strain>
    </source>
</reference>
<sequence length="435" mass="45402">MSTKPSPVRALTGGRGISQYSMTIALVVIILVFELWTGGVTLDPTNVINVVQQYSYILILAVGMVMVIINGHIDLSVGSVSAFVGIVVAQSMSVWHLPAGLAMLLGLGIGALVGAWQGFWVAYVRVPAFIVTLAGMLIFRGANQVVGNSTATTTPASFNWIGAGFLPDFGPDTGYNNPTLVLGAVVVAAIAWLEIRARRRRHKMGEVPRPRWVSVLKVLVLGGITVYATLLLGGGRIGTSLPIAGIISGVLVIVYSFVTSKTVFGRQIYAVGGNSQAAALSGVDTRRVSFFVMMNMSVLAAVAGMVFVGNSNASGPSDGTNWELDAIAAVFVGGAAIFGGVGTVPASIVGAFVMAFLANGLSLKGIDQNIVSIIRGMVLLAAVAFDVYNKTQGKPSLTGLVLNGIRRTRARPAPERISGELPSEARDSREKASLG</sequence>
<feature type="transmembrane region" description="Helical" evidence="12">
    <location>
        <begin position="120"/>
        <end position="139"/>
    </location>
</feature>
<keyword evidence="5 13" id="KW-0762">Sugar transport</keyword>
<evidence type="ECO:0000256" key="7">
    <source>
        <dbReference type="ARBA" id="ARBA00022989"/>
    </source>
</evidence>
<evidence type="ECO:0000256" key="6">
    <source>
        <dbReference type="ARBA" id="ARBA00022692"/>
    </source>
</evidence>
<evidence type="ECO:0000256" key="12">
    <source>
        <dbReference type="SAM" id="Phobius"/>
    </source>
</evidence>
<dbReference type="NCBIfam" id="NF040906">
    <property type="entry name" value="GguB"/>
    <property type="match status" value="1"/>
</dbReference>
<evidence type="ECO:0000256" key="9">
    <source>
        <dbReference type="ARBA" id="ARBA00035611"/>
    </source>
</evidence>
<dbReference type="CDD" id="cd06579">
    <property type="entry name" value="TM_PBP1_transp_AraH_like"/>
    <property type="match status" value="1"/>
</dbReference>
<name>A0ABX0SQI7_9PSEU</name>
<evidence type="ECO:0000256" key="11">
    <source>
        <dbReference type="SAM" id="MobiDB-lite"/>
    </source>
</evidence>
<dbReference type="Pfam" id="PF02653">
    <property type="entry name" value="BPD_transp_2"/>
    <property type="match status" value="1"/>
</dbReference>
<comment type="function">
    <text evidence="9">Part of the binding-protein-dependent transport system for D-xylose. Probably responsible for the translocation of the substrate across the membrane.</text>
</comment>
<feature type="transmembrane region" description="Helical" evidence="12">
    <location>
        <begin position="328"/>
        <end position="358"/>
    </location>
</feature>
<dbReference type="PANTHER" id="PTHR32196">
    <property type="entry name" value="ABC TRANSPORTER PERMEASE PROTEIN YPHD-RELATED-RELATED"/>
    <property type="match status" value="1"/>
</dbReference>
<feature type="transmembrane region" description="Helical" evidence="12">
    <location>
        <begin position="214"/>
        <end position="233"/>
    </location>
</feature>
<feature type="transmembrane region" description="Helical" evidence="12">
    <location>
        <begin position="370"/>
        <end position="388"/>
    </location>
</feature>
<keyword evidence="7 12" id="KW-1133">Transmembrane helix</keyword>
<keyword evidence="8 12" id="KW-0472">Membrane</keyword>
<feature type="transmembrane region" description="Helical" evidence="12">
    <location>
        <begin position="288"/>
        <end position="308"/>
    </location>
</feature>
<proteinExistence type="predicted"/>
<dbReference type="Proteomes" id="UP000754495">
    <property type="component" value="Unassembled WGS sequence"/>
</dbReference>
<accession>A0ABX0SQI7</accession>
<comment type="caution">
    <text evidence="13">The sequence shown here is derived from an EMBL/GenBank/DDBJ whole genome shotgun (WGS) entry which is preliminary data.</text>
</comment>
<keyword evidence="2" id="KW-0813">Transport</keyword>
<dbReference type="RefSeq" id="WP_167111744.1">
    <property type="nucleotide sequence ID" value="NZ_JAANOU010000001.1"/>
</dbReference>
<keyword evidence="6 12" id="KW-0812">Transmembrane</keyword>
<evidence type="ECO:0000313" key="14">
    <source>
        <dbReference type="Proteomes" id="UP000754495"/>
    </source>
</evidence>
<feature type="transmembrane region" description="Helical" evidence="12">
    <location>
        <begin position="54"/>
        <end position="73"/>
    </location>
</feature>
<feature type="transmembrane region" description="Helical" evidence="12">
    <location>
        <begin position="175"/>
        <end position="193"/>
    </location>
</feature>
<evidence type="ECO:0000256" key="1">
    <source>
        <dbReference type="ARBA" id="ARBA00004651"/>
    </source>
</evidence>
<feature type="transmembrane region" description="Helical" evidence="12">
    <location>
        <begin position="239"/>
        <end position="258"/>
    </location>
</feature>
<protein>
    <recommendedName>
        <fullName evidence="10">Xylose transport system permease protein XylH</fullName>
    </recommendedName>
</protein>
<evidence type="ECO:0000256" key="8">
    <source>
        <dbReference type="ARBA" id="ARBA00023136"/>
    </source>
</evidence>
<evidence type="ECO:0000256" key="4">
    <source>
        <dbReference type="ARBA" id="ARBA00022519"/>
    </source>
</evidence>
<dbReference type="PANTHER" id="PTHR32196:SF32">
    <property type="entry name" value="XYLOSE TRANSPORT SYSTEM PERMEASE PROTEIN XYLH"/>
    <property type="match status" value="1"/>
</dbReference>
<evidence type="ECO:0000256" key="3">
    <source>
        <dbReference type="ARBA" id="ARBA00022475"/>
    </source>
</evidence>
<keyword evidence="14" id="KW-1185">Reference proteome</keyword>
<evidence type="ECO:0000256" key="10">
    <source>
        <dbReference type="ARBA" id="ARBA00035686"/>
    </source>
</evidence>
<dbReference type="InterPro" id="IPR001851">
    <property type="entry name" value="ABC_transp_permease"/>
</dbReference>
<feature type="transmembrane region" description="Helical" evidence="12">
    <location>
        <begin position="93"/>
        <end position="113"/>
    </location>
</feature>
<comment type="subcellular location">
    <subcellularLocation>
        <location evidence="1">Cell membrane</location>
        <topology evidence="1">Multi-pass membrane protein</topology>
    </subcellularLocation>
</comment>
<evidence type="ECO:0000256" key="2">
    <source>
        <dbReference type="ARBA" id="ARBA00022448"/>
    </source>
</evidence>
<keyword evidence="4" id="KW-0997">Cell inner membrane</keyword>
<evidence type="ECO:0000313" key="13">
    <source>
        <dbReference type="EMBL" id="NIH78885.1"/>
    </source>
</evidence>